<keyword evidence="2" id="KW-1185">Reference proteome</keyword>
<dbReference type="AlphaFoldDB" id="A0A8C4UKG6"/>
<reference evidence="1" key="1">
    <citation type="submission" date="2025-08" db="UniProtKB">
        <authorList>
            <consortium name="Ensembl"/>
        </authorList>
    </citation>
    <scope>IDENTIFICATION</scope>
</reference>
<dbReference type="Proteomes" id="UP000694562">
    <property type="component" value="Unplaced"/>
</dbReference>
<dbReference type="OMA" id="QNATGNC"/>
<proteinExistence type="predicted"/>
<organism evidence="1 2">
    <name type="scientific">Falco tinnunculus</name>
    <name type="common">Common kestrel</name>
    <dbReference type="NCBI Taxonomy" id="100819"/>
    <lineage>
        <taxon>Eukaryota</taxon>
        <taxon>Metazoa</taxon>
        <taxon>Chordata</taxon>
        <taxon>Craniata</taxon>
        <taxon>Vertebrata</taxon>
        <taxon>Euteleostomi</taxon>
        <taxon>Archelosauria</taxon>
        <taxon>Archosauria</taxon>
        <taxon>Dinosauria</taxon>
        <taxon>Saurischia</taxon>
        <taxon>Theropoda</taxon>
        <taxon>Coelurosauria</taxon>
        <taxon>Aves</taxon>
        <taxon>Neognathae</taxon>
        <taxon>Neoaves</taxon>
        <taxon>Telluraves</taxon>
        <taxon>Australaves</taxon>
        <taxon>Falconiformes</taxon>
        <taxon>Falconidae</taxon>
        <taxon>Falco</taxon>
    </lineage>
</organism>
<dbReference type="OrthoDB" id="2274644at2759"/>
<name>A0A8C4UKG6_FALTI</name>
<evidence type="ECO:0000313" key="2">
    <source>
        <dbReference type="Proteomes" id="UP000694562"/>
    </source>
</evidence>
<accession>A0A8C4UKG6</accession>
<dbReference type="Ensembl" id="ENSFTIT00000015038.1">
    <property type="protein sequence ID" value="ENSFTIP00000014425.1"/>
    <property type="gene ID" value="ENSFTIG00000009584.1"/>
</dbReference>
<evidence type="ECO:0000313" key="1">
    <source>
        <dbReference type="Ensembl" id="ENSFTIP00000014425.1"/>
    </source>
</evidence>
<sequence>MFPNSSDLGRVDNPPKHQQRSNFFNKLLLNIPPTLLSHQQIIDVQFKFQNATGNCAIIPDVTLQPLTYGNGIPVCMSAAPVSFRGRKRPSEQSVPYDVKRQWFHSLHHETTVVNQAVHLPEQHQYSFPDSIRSPLFHVHYIPDLTGCVPLLQDTSFPETMLPVAKDKVISFYACALRLPSE</sequence>
<reference evidence="1" key="2">
    <citation type="submission" date="2025-09" db="UniProtKB">
        <authorList>
            <consortium name="Ensembl"/>
        </authorList>
    </citation>
    <scope>IDENTIFICATION</scope>
</reference>
<protein>
    <submittedName>
        <fullName evidence="1">Uncharacterized protein</fullName>
    </submittedName>
</protein>